<keyword evidence="2" id="KW-1185">Reference proteome</keyword>
<dbReference type="AlphaFoldDB" id="A0A0V0TCE3"/>
<sequence length="75" mass="8552">MQETHQYSTDIPQRDLSTSSHLDFIRCPSDAFYLLNIPFLSMQNCINTSSETFITSVSVAEVRTEAARINSFIFN</sequence>
<reference evidence="1 2" key="1">
    <citation type="submission" date="2015-01" db="EMBL/GenBank/DDBJ databases">
        <title>Evolution of Trichinella species and genotypes.</title>
        <authorList>
            <person name="Korhonen P.K."/>
            <person name="Edoardo P."/>
            <person name="Giuseppe L.R."/>
            <person name="Gasser R.B."/>
        </authorList>
    </citation>
    <scope>NUCLEOTIDE SEQUENCE [LARGE SCALE GENOMIC DNA]</scope>
    <source>
        <strain evidence="1">ISS417</strain>
    </source>
</reference>
<gene>
    <name evidence="1" type="ORF">T05_7873</name>
</gene>
<evidence type="ECO:0000313" key="1">
    <source>
        <dbReference type="EMBL" id="KRX36666.1"/>
    </source>
</evidence>
<name>A0A0V0TCE3_9BILA</name>
<dbReference type="EMBL" id="JYDJ01000350">
    <property type="protein sequence ID" value="KRX36666.1"/>
    <property type="molecule type" value="Genomic_DNA"/>
</dbReference>
<proteinExistence type="predicted"/>
<accession>A0A0V0TCE3</accession>
<organism evidence="1 2">
    <name type="scientific">Trichinella murrelli</name>
    <dbReference type="NCBI Taxonomy" id="144512"/>
    <lineage>
        <taxon>Eukaryota</taxon>
        <taxon>Metazoa</taxon>
        <taxon>Ecdysozoa</taxon>
        <taxon>Nematoda</taxon>
        <taxon>Enoplea</taxon>
        <taxon>Dorylaimia</taxon>
        <taxon>Trichinellida</taxon>
        <taxon>Trichinellidae</taxon>
        <taxon>Trichinella</taxon>
    </lineage>
</organism>
<comment type="caution">
    <text evidence="1">The sequence shown here is derived from an EMBL/GenBank/DDBJ whole genome shotgun (WGS) entry which is preliminary data.</text>
</comment>
<protein>
    <submittedName>
        <fullName evidence="1">Uncharacterized protein</fullName>
    </submittedName>
</protein>
<evidence type="ECO:0000313" key="2">
    <source>
        <dbReference type="Proteomes" id="UP000055048"/>
    </source>
</evidence>
<dbReference type="Proteomes" id="UP000055048">
    <property type="component" value="Unassembled WGS sequence"/>
</dbReference>